<accession>R7UX88</accession>
<feature type="domain" description="Cyclin-like" evidence="4">
    <location>
        <begin position="134"/>
        <end position="218"/>
    </location>
</feature>
<dbReference type="Gene3D" id="1.10.472.10">
    <property type="entry name" value="Cyclin-like"/>
    <property type="match status" value="2"/>
</dbReference>
<dbReference type="SUPFAM" id="SSF47954">
    <property type="entry name" value="Cyclin-like"/>
    <property type="match status" value="2"/>
</dbReference>
<feature type="domain" description="Cyclin-like" evidence="4">
    <location>
        <begin position="19"/>
        <end position="121"/>
    </location>
</feature>
<feature type="compositionally biased region" description="Low complexity" evidence="3">
    <location>
        <begin position="343"/>
        <end position="358"/>
    </location>
</feature>
<dbReference type="PIRSF" id="PIRSF036580">
    <property type="entry name" value="Cyclin_L"/>
    <property type="match status" value="1"/>
</dbReference>
<protein>
    <recommendedName>
        <fullName evidence="4">Cyclin-like domain-containing protein</fullName>
    </recommendedName>
</protein>
<keyword evidence="7" id="KW-1185">Reference proteome</keyword>
<feature type="region of interest" description="Disordered" evidence="3">
    <location>
        <begin position="251"/>
        <end position="275"/>
    </location>
</feature>
<dbReference type="OrthoDB" id="10264655at2759"/>
<feature type="region of interest" description="Disordered" evidence="3">
    <location>
        <begin position="287"/>
        <end position="423"/>
    </location>
</feature>
<dbReference type="InterPro" id="IPR006671">
    <property type="entry name" value="Cyclin_N"/>
</dbReference>
<dbReference type="InterPro" id="IPR043198">
    <property type="entry name" value="Cyclin/Ssn8"/>
</dbReference>
<dbReference type="SMART" id="SM00385">
    <property type="entry name" value="CYCLIN"/>
    <property type="match status" value="2"/>
</dbReference>
<evidence type="ECO:0000313" key="7">
    <source>
        <dbReference type="Proteomes" id="UP000014760"/>
    </source>
</evidence>
<reference evidence="6" key="3">
    <citation type="submission" date="2015-06" db="UniProtKB">
        <authorList>
            <consortium name="EnsemblMetazoa"/>
        </authorList>
    </citation>
    <scope>IDENTIFICATION</scope>
</reference>
<dbReference type="GO" id="GO:0016538">
    <property type="term" value="F:cyclin-dependent protein serine/threonine kinase regulator activity"/>
    <property type="evidence" value="ECO:0007669"/>
    <property type="project" value="InterPro"/>
</dbReference>
<evidence type="ECO:0000256" key="1">
    <source>
        <dbReference type="ARBA" id="ARBA00023127"/>
    </source>
</evidence>
<feature type="compositionally biased region" description="Basic and acidic residues" evidence="3">
    <location>
        <begin position="359"/>
        <end position="376"/>
    </location>
</feature>
<dbReference type="InterPro" id="IPR013763">
    <property type="entry name" value="Cyclin-like_dom"/>
</dbReference>
<dbReference type="OMA" id="QEICMET"/>
<gene>
    <name evidence="5" type="ORF">CAPTEDRAFT_19311</name>
</gene>
<dbReference type="EMBL" id="KB296906">
    <property type="protein sequence ID" value="ELU11173.1"/>
    <property type="molecule type" value="Genomic_DNA"/>
</dbReference>
<dbReference type="InterPro" id="IPR036915">
    <property type="entry name" value="Cyclin-like_sf"/>
</dbReference>
<dbReference type="Proteomes" id="UP000014760">
    <property type="component" value="Unassembled WGS sequence"/>
</dbReference>
<evidence type="ECO:0000259" key="4">
    <source>
        <dbReference type="SMART" id="SM00385"/>
    </source>
</evidence>
<feature type="compositionally biased region" description="Basic residues" evidence="3">
    <location>
        <begin position="304"/>
        <end position="313"/>
    </location>
</feature>
<keyword evidence="1 2" id="KW-0195">Cyclin</keyword>
<sequence length="423" mass="48603">MLDGLDRDTEWDLRILGCELIQTSGILLKLPQVAMAAGQVLFQRFYFSKSFVKHSMEIVAMACINLAAKIEEAPRRIRDVINVFHHIKQVRNGKTISPLILDQNYISMKNQVIKSERRVLKELGFCVHVQHPHKMIVMFLQVLECERNQKLVQTAWNYMNDSFRSVVFAKHSPETIACACIYLAARQLQISLPNGPPWYSIFKVSRSDIVDICVQILRLYNRKKPNVDELERLVNERKKVNLEAKMLVKGLTSDGATPNSRPVSPAANAKDSPAGSEVLAVKKLKEEGVAGASDSSAGHDTHNGRHHKKRTRSKSYSSSRSRSRSPRSNHRHGKKHKKDSHHNNNVKYRSSSDKYSSSYDKHHNDRYSKHDDDHWSRSPQRSSSQSSKKYKHRSRSRSPYERHRSSSSKKHNGRSKDRYSSRR</sequence>
<evidence type="ECO:0000313" key="6">
    <source>
        <dbReference type="EnsemblMetazoa" id="CapteP19311"/>
    </source>
</evidence>
<dbReference type="AlphaFoldDB" id="R7UX88"/>
<feature type="compositionally biased region" description="Low complexity" evidence="3">
    <location>
        <begin position="377"/>
        <end position="387"/>
    </location>
</feature>
<evidence type="ECO:0000256" key="2">
    <source>
        <dbReference type="RuleBase" id="RU000383"/>
    </source>
</evidence>
<feature type="compositionally biased region" description="Basic and acidic residues" evidence="3">
    <location>
        <begin position="414"/>
        <end position="423"/>
    </location>
</feature>
<dbReference type="FunFam" id="1.10.472.10:FF:000031">
    <property type="entry name" value="cyclin-L1-1-like isoform X1"/>
    <property type="match status" value="1"/>
</dbReference>
<dbReference type="HOGENOM" id="CLU_022000_6_1_1"/>
<evidence type="ECO:0000313" key="5">
    <source>
        <dbReference type="EMBL" id="ELU11173.1"/>
    </source>
</evidence>
<proteinExistence type="inferred from homology"/>
<reference evidence="5 7" key="2">
    <citation type="journal article" date="2013" name="Nature">
        <title>Insights into bilaterian evolution from three spiralian genomes.</title>
        <authorList>
            <person name="Simakov O."/>
            <person name="Marletaz F."/>
            <person name="Cho S.J."/>
            <person name="Edsinger-Gonzales E."/>
            <person name="Havlak P."/>
            <person name="Hellsten U."/>
            <person name="Kuo D.H."/>
            <person name="Larsson T."/>
            <person name="Lv J."/>
            <person name="Arendt D."/>
            <person name="Savage R."/>
            <person name="Osoegawa K."/>
            <person name="de Jong P."/>
            <person name="Grimwood J."/>
            <person name="Chapman J.A."/>
            <person name="Shapiro H."/>
            <person name="Aerts A."/>
            <person name="Otillar R.P."/>
            <person name="Terry A.Y."/>
            <person name="Boore J.L."/>
            <person name="Grigoriev I.V."/>
            <person name="Lindberg D.R."/>
            <person name="Seaver E.C."/>
            <person name="Weisblat D.A."/>
            <person name="Putnam N.H."/>
            <person name="Rokhsar D.S."/>
        </authorList>
    </citation>
    <scope>NUCLEOTIDE SEQUENCE</scope>
    <source>
        <strain evidence="5 7">I ESC-2004</strain>
    </source>
</reference>
<dbReference type="EMBL" id="AMQN01005833">
    <property type="status" value="NOT_ANNOTATED_CDS"/>
    <property type="molecule type" value="Genomic_DNA"/>
</dbReference>
<reference evidence="7" key="1">
    <citation type="submission" date="2012-12" db="EMBL/GenBank/DDBJ databases">
        <authorList>
            <person name="Hellsten U."/>
            <person name="Grimwood J."/>
            <person name="Chapman J.A."/>
            <person name="Shapiro H."/>
            <person name="Aerts A."/>
            <person name="Otillar R.P."/>
            <person name="Terry A.Y."/>
            <person name="Boore J.L."/>
            <person name="Simakov O."/>
            <person name="Marletaz F."/>
            <person name="Cho S.-J."/>
            <person name="Edsinger-Gonzales E."/>
            <person name="Havlak P."/>
            <person name="Kuo D.-H."/>
            <person name="Larsson T."/>
            <person name="Lv J."/>
            <person name="Arendt D."/>
            <person name="Savage R."/>
            <person name="Osoegawa K."/>
            <person name="de Jong P."/>
            <person name="Lindberg D.R."/>
            <person name="Seaver E.C."/>
            <person name="Weisblat D.A."/>
            <person name="Putnam N.H."/>
            <person name="Grigoriev I.V."/>
            <person name="Rokhsar D.S."/>
        </authorList>
    </citation>
    <scope>NUCLEOTIDE SEQUENCE</scope>
    <source>
        <strain evidence="7">I ESC-2004</strain>
    </source>
</reference>
<evidence type="ECO:0000256" key="3">
    <source>
        <dbReference type="SAM" id="MobiDB-lite"/>
    </source>
</evidence>
<organism evidence="5">
    <name type="scientific">Capitella teleta</name>
    <name type="common">Polychaete worm</name>
    <dbReference type="NCBI Taxonomy" id="283909"/>
    <lineage>
        <taxon>Eukaryota</taxon>
        <taxon>Metazoa</taxon>
        <taxon>Spiralia</taxon>
        <taxon>Lophotrochozoa</taxon>
        <taxon>Annelida</taxon>
        <taxon>Polychaeta</taxon>
        <taxon>Sedentaria</taxon>
        <taxon>Scolecida</taxon>
        <taxon>Capitellidae</taxon>
        <taxon>Capitella</taxon>
    </lineage>
</organism>
<dbReference type="EnsemblMetazoa" id="CapteT19311">
    <property type="protein sequence ID" value="CapteP19311"/>
    <property type="gene ID" value="CapteG19311"/>
</dbReference>
<comment type="similarity">
    <text evidence="2">Belongs to the cyclin family.</text>
</comment>
<dbReference type="Pfam" id="PF00134">
    <property type="entry name" value="Cyclin_N"/>
    <property type="match status" value="1"/>
</dbReference>
<dbReference type="CDD" id="cd20589">
    <property type="entry name" value="CYCLIN_CCNL1_rpt1"/>
    <property type="match status" value="1"/>
</dbReference>
<feature type="compositionally biased region" description="Basic residues" evidence="3">
    <location>
        <begin position="321"/>
        <end position="340"/>
    </location>
</feature>
<dbReference type="PANTHER" id="PTHR10026">
    <property type="entry name" value="CYCLIN"/>
    <property type="match status" value="1"/>
</dbReference>
<dbReference type="FunFam" id="1.10.472.10:FF:000016">
    <property type="entry name" value="cyclin-L1 isoform X1"/>
    <property type="match status" value="1"/>
</dbReference>
<name>R7UX88_CAPTE</name>
<dbReference type="GO" id="GO:0006357">
    <property type="term" value="P:regulation of transcription by RNA polymerase II"/>
    <property type="evidence" value="ECO:0007669"/>
    <property type="project" value="InterPro"/>
</dbReference>
<dbReference type="STRING" id="283909.R7UX88"/>